<dbReference type="STRING" id="1114924.SAMN05216258_105392"/>
<evidence type="ECO:0000313" key="2">
    <source>
        <dbReference type="EMBL" id="SFI28138.1"/>
    </source>
</evidence>
<feature type="region of interest" description="Disordered" evidence="1">
    <location>
        <begin position="245"/>
        <end position="272"/>
    </location>
</feature>
<dbReference type="Proteomes" id="UP000199377">
    <property type="component" value="Unassembled WGS sequence"/>
</dbReference>
<evidence type="ECO:0000313" key="3">
    <source>
        <dbReference type="Proteomes" id="UP000199377"/>
    </source>
</evidence>
<reference evidence="2 3" key="1">
    <citation type="submission" date="2016-10" db="EMBL/GenBank/DDBJ databases">
        <authorList>
            <person name="de Groot N.N."/>
        </authorList>
    </citation>
    <scope>NUCLEOTIDE SEQUENCE [LARGE SCALE GENOMIC DNA]</scope>
    <source>
        <strain evidence="2 3">CGMCC 1.11030</strain>
    </source>
</reference>
<dbReference type="EMBL" id="FOQH01000005">
    <property type="protein sequence ID" value="SFI28138.1"/>
    <property type="molecule type" value="Genomic_DNA"/>
</dbReference>
<name>A0A1I3GX17_9RHOB</name>
<accession>A0A1I3GX17</accession>
<gene>
    <name evidence="2" type="ORF">SAMN05216258_105392</name>
</gene>
<organism evidence="2 3">
    <name type="scientific">Albimonas pacifica</name>
    <dbReference type="NCBI Taxonomy" id="1114924"/>
    <lineage>
        <taxon>Bacteria</taxon>
        <taxon>Pseudomonadati</taxon>
        <taxon>Pseudomonadota</taxon>
        <taxon>Alphaproteobacteria</taxon>
        <taxon>Rhodobacterales</taxon>
        <taxon>Paracoccaceae</taxon>
        <taxon>Albimonas</taxon>
    </lineage>
</organism>
<protein>
    <submittedName>
        <fullName evidence="2">Uncharacterized protein</fullName>
    </submittedName>
</protein>
<evidence type="ECO:0000256" key="1">
    <source>
        <dbReference type="SAM" id="MobiDB-lite"/>
    </source>
</evidence>
<sequence length="272" mass="30554">MRRSSSTADAQRAEWSGPPQSRQRGLGRSGRRRGLAASCIDRAPHPPVANARAHRKDEAPRAAALPPAHSPKQCGSAHPQRKLPRQCVTGFHRQGRGAPPLSRIVRRARRRVADEATRSTLCAGLHRHMRLRVPGGECQVRLAPRRRRERPRRPCGICRGRVATPDRSRYRVVPMGKQDHGRSRCTPRRNARIAPPINPAGASSQPRTAGGRPCADCRYVREHEYRHPRRAVSARRSWTPACPKCRPRFPSTRYHPLPLHRSARSGLKPAHQ</sequence>
<proteinExistence type="predicted"/>
<dbReference type="AlphaFoldDB" id="A0A1I3GX17"/>
<keyword evidence="3" id="KW-1185">Reference proteome</keyword>
<feature type="region of interest" description="Disordered" evidence="1">
    <location>
        <begin position="175"/>
        <end position="213"/>
    </location>
</feature>
<feature type="region of interest" description="Disordered" evidence="1">
    <location>
        <begin position="1"/>
        <end position="82"/>
    </location>
</feature>